<evidence type="ECO:0000256" key="3">
    <source>
        <dbReference type="ARBA" id="ARBA00022448"/>
    </source>
</evidence>
<feature type="transmembrane region" description="Helical" evidence="8">
    <location>
        <begin position="116"/>
        <end position="136"/>
    </location>
</feature>
<keyword evidence="4" id="KW-1003">Cell membrane</keyword>
<comment type="similarity">
    <text evidence="2">Belongs to the binding-protein-dependent transport system permease family. FecCD subfamily.</text>
</comment>
<dbReference type="Gene3D" id="1.10.3470.10">
    <property type="entry name" value="ABC transporter involved in vitamin B12 uptake, BtuC"/>
    <property type="match status" value="2"/>
</dbReference>
<feature type="transmembrane region" description="Helical" evidence="8">
    <location>
        <begin position="601"/>
        <end position="625"/>
    </location>
</feature>
<dbReference type="InterPro" id="IPR000522">
    <property type="entry name" value="ABC_transptr_permease_BtuC"/>
</dbReference>
<dbReference type="EMBL" id="RHIB01000002">
    <property type="protein sequence ID" value="RNA67479.1"/>
    <property type="molecule type" value="Genomic_DNA"/>
</dbReference>
<evidence type="ECO:0000256" key="4">
    <source>
        <dbReference type="ARBA" id="ARBA00022475"/>
    </source>
</evidence>
<keyword evidence="7 8" id="KW-0472">Membrane</keyword>
<feature type="transmembrane region" description="Helical" evidence="8">
    <location>
        <begin position="188"/>
        <end position="208"/>
    </location>
</feature>
<feature type="transmembrane region" description="Helical" evidence="8">
    <location>
        <begin position="385"/>
        <end position="405"/>
    </location>
</feature>
<dbReference type="Proteomes" id="UP000278746">
    <property type="component" value="Unassembled WGS sequence"/>
</dbReference>
<feature type="transmembrane region" description="Helical" evidence="8">
    <location>
        <begin position="443"/>
        <end position="464"/>
    </location>
</feature>
<feature type="transmembrane region" description="Helical" evidence="8">
    <location>
        <begin position="234"/>
        <end position="256"/>
    </location>
</feature>
<dbReference type="GO" id="GO:0033214">
    <property type="term" value="P:siderophore-iron import into cell"/>
    <property type="evidence" value="ECO:0007669"/>
    <property type="project" value="TreeGrafter"/>
</dbReference>
<name>A0A3M7TQM9_9BACI</name>
<dbReference type="PANTHER" id="PTHR30472">
    <property type="entry name" value="FERRIC ENTEROBACTIN TRANSPORT SYSTEM PERMEASE PROTEIN"/>
    <property type="match status" value="1"/>
</dbReference>
<dbReference type="RefSeq" id="WP_122898913.1">
    <property type="nucleotide sequence ID" value="NZ_RHIB01000002.1"/>
</dbReference>
<dbReference type="InterPro" id="IPR037294">
    <property type="entry name" value="ABC_BtuC-like"/>
</dbReference>
<evidence type="ECO:0000256" key="1">
    <source>
        <dbReference type="ARBA" id="ARBA00004651"/>
    </source>
</evidence>
<feature type="transmembrane region" description="Helical" evidence="8">
    <location>
        <begin position="417"/>
        <end position="436"/>
    </location>
</feature>
<dbReference type="SUPFAM" id="SSF81345">
    <property type="entry name" value="ABC transporter involved in vitamin B12 uptake, BtuC"/>
    <property type="match status" value="2"/>
</dbReference>
<protein>
    <submittedName>
        <fullName evidence="9">Iron ABC transporter permease</fullName>
    </submittedName>
</protein>
<organism evidence="9 10">
    <name type="scientific">Alteribacter keqinensis</name>
    <dbReference type="NCBI Taxonomy" id="2483800"/>
    <lineage>
        <taxon>Bacteria</taxon>
        <taxon>Bacillati</taxon>
        <taxon>Bacillota</taxon>
        <taxon>Bacilli</taxon>
        <taxon>Bacillales</taxon>
        <taxon>Bacillaceae</taxon>
        <taxon>Alteribacter</taxon>
    </lineage>
</organism>
<feature type="transmembrane region" description="Helical" evidence="8">
    <location>
        <begin position="470"/>
        <end position="493"/>
    </location>
</feature>
<evidence type="ECO:0000256" key="6">
    <source>
        <dbReference type="ARBA" id="ARBA00022989"/>
    </source>
</evidence>
<accession>A0A3M7TQM9</accession>
<feature type="transmembrane region" description="Helical" evidence="8">
    <location>
        <begin position="306"/>
        <end position="323"/>
    </location>
</feature>
<evidence type="ECO:0000313" key="10">
    <source>
        <dbReference type="Proteomes" id="UP000278746"/>
    </source>
</evidence>
<feature type="transmembrane region" description="Helical" evidence="8">
    <location>
        <begin position="148"/>
        <end position="168"/>
    </location>
</feature>
<dbReference type="Pfam" id="PF01032">
    <property type="entry name" value="FecCD"/>
    <property type="match status" value="2"/>
</dbReference>
<evidence type="ECO:0000313" key="9">
    <source>
        <dbReference type="EMBL" id="RNA67479.1"/>
    </source>
</evidence>
<evidence type="ECO:0000256" key="2">
    <source>
        <dbReference type="ARBA" id="ARBA00007935"/>
    </source>
</evidence>
<feature type="transmembrane region" description="Helical" evidence="8">
    <location>
        <begin position="561"/>
        <end position="589"/>
    </location>
</feature>
<dbReference type="PANTHER" id="PTHR30472:SF37">
    <property type="entry name" value="FE(3+) DICITRATE TRANSPORT SYSTEM PERMEASE PROTEIN FECD-RELATED"/>
    <property type="match status" value="1"/>
</dbReference>
<evidence type="ECO:0000256" key="5">
    <source>
        <dbReference type="ARBA" id="ARBA00022692"/>
    </source>
</evidence>
<sequence>MGWIAAKKSFVSLTGGFFLLLILSVIHLTQGQAQYTVAELVEQVWIPGRIQDIILSLRLPRLTMGVIAGGALAVSGAALQTLTRNPLASAGTLGINSGAFFFVVASMIFFPGLLGSYPFVTALCGAVLAAVLVILLSGKQMNPVRVALTGMIVSLFFASLTGALQLLFENQTNGLFLWGAGTLVQMNWNGVAFSAPVIGLSFLAILLLSKPLDTFSLGEDIAASLGQRVLTVKLLTWILAIVMAAATVSVVGPIGFIGLMAPHIVKMIGVKGHLQIFIHSFLWGATLLVGADVLGRLIQPAQEIPAGAMTALLGSPWLLYLAWRTAKALKQGDRQMGGTRSPVKMKIIVPVLLVSSAIVILIAYSYNALTGGFDWSGAAVWTFRAPRVITAFLVGVMLAMAGVLFQGVLRNPLADASVIGVTSMGGAGAMLLLVMFPALPPQLLPLGAVVGAMTALAIILFTAWKNNFQPILVALIGIAISAFGSAAIQVFVVKAGLSVSSALVWLSGSTYGNSWGSVQFAIILLVVFLVPAVYLTRSLDGLMFGDDVASGLGMNVRSVRIGALFTGVAISTAAVSIVGTIGFIGLVSPHIARRLTGYKHLPLLIISGLLGGLLLVTADFIGRVVIAPKDIPSGLVVALIGTPYLLYLLRRMKG</sequence>
<dbReference type="AlphaFoldDB" id="A0A3M7TQM9"/>
<dbReference type="GO" id="GO:0005886">
    <property type="term" value="C:plasma membrane"/>
    <property type="evidence" value="ECO:0007669"/>
    <property type="project" value="UniProtKB-SubCell"/>
</dbReference>
<feature type="transmembrane region" description="Helical" evidence="8">
    <location>
        <begin position="276"/>
        <end position="294"/>
    </location>
</feature>
<comment type="subcellular location">
    <subcellularLocation>
        <location evidence="1">Cell membrane</location>
        <topology evidence="1">Multi-pass membrane protein</topology>
    </subcellularLocation>
</comment>
<keyword evidence="5 8" id="KW-0812">Transmembrane</keyword>
<proteinExistence type="inferred from homology"/>
<gene>
    <name evidence="9" type="ORF">EBO34_12130</name>
</gene>
<keyword evidence="10" id="KW-1185">Reference proteome</keyword>
<dbReference type="OrthoDB" id="9811721at2"/>
<reference evidence="9 10" key="1">
    <citation type="submission" date="2018-10" db="EMBL/GenBank/DDBJ databases">
        <title>Bacillus Keqinensis sp. nov., a moderately halophilic bacterium isolated from a saline-alkaline lake.</title>
        <authorList>
            <person name="Wang H."/>
        </authorList>
    </citation>
    <scope>NUCLEOTIDE SEQUENCE [LARGE SCALE GENOMIC DNA]</scope>
    <source>
        <strain evidence="9 10">KQ-3</strain>
    </source>
</reference>
<feature type="transmembrane region" description="Helical" evidence="8">
    <location>
        <begin position="91"/>
        <end position="110"/>
    </location>
</feature>
<dbReference type="GO" id="GO:0022857">
    <property type="term" value="F:transmembrane transporter activity"/>
    <property type="evidence" value="ECO:0007669"/>
    <property type="project" value="InterPro"/>
</dbReference>
<evidence type="ECO:0000256" key="8">
    <source>
        <dbReference type="SAM" id="Phobius"/>
    </source>
</evidence>
<dbReference type="CDD" id="cd06550">
    <property type="entry name" value="TM_ABC_iron-siderophores_like"/>
    <property type="match status" value="2"/>
</dbReference>
<feature type="transmembrane region" description="Helical" evidence="8">
    <location>
        <begin position="631"/>
        <end position="649"/>
    </location>
</feature>
<comment type="caution">
    <text evidence="9">The sequence shown here is derived from an EMBL/GenBank/DDBJ whole genome shotgun (WGS) entry which is preliminary data.</text>
</comment>
<feature type="transmembrane region" description="Helical" evidence="8">
    <location>
        <begin position="343"/>
        <end position="364"/>
    </location>
</feature>
<feature type="transmembrane region" description="Helical" evidence="8">
    <location>
        <begin position="514"/>
        <end position="534"/>
    </location>
</feature>
<keyword evidence="3" id="KW-0813">Transport</keyword>
<evidence type="ECO:0000256" key="7">
    <source>
        <dbReference type="ARBA" id="ARBA00023136"/>
    </source>
</evidence>
<keyword evidence="6 8" id="KW-1133">Transmembrane helix</keyword>